<evidence type="ECO:0000313" key="4">
    <source>
        <dbReference type="Proteomes" id="UP000247790"/>
    </source>
</evidence>
<protein>
    <recommendedName>
        <fullName evidence="1">CapR homology domain-containing protein</fullName>
    </recommendedName>
</protein>
<reference evidence="2 4" key="1">
    <citation type="submission" date="2018-06" db="EMBL/GenBank/DDBJ databases">
        <title>Genomic Encyclopedia of Type Strains, Phase III (KMG-III): the genomes of soil and plant-associated and newly described type strains.</title>
        <authorList>
            <person name="Whitman W."/>
        </authorList>
    </citation>
    <scope>NUCLEOTIDE SEQUENCE [LARGE SCALE GENOMIC DNA]</scope>
    <source>
        <strain evidence="2 4">CECT 7022</strain>
    </source>
</reference>
<gene>
    <name evidence="2" type="ORF">DFQ00_102471</name>
    <name evidence="3" type="ORF">HUB98_06545</name>
</gene>
<dbReference type="Proteomes" id="UP000509327">
    <property type="component" value="Chromosome"/>
</dbReference>
<evidence type="ECO:0000313" key="5">
    <source>
        <dbReference type="Proteomes" id="UP000509327"/>
    </source>
</evidence>
<dbReference type="RefSeq" id="WP_110895181.1">
    <property type="nucleotide sequence ID" value="NZ_CP054614.1"/>
</dbReference>
<dbReference type="AlphaFoldDB" id="A0A2V4VWI8"/>
<sequence>MNKLNAEKALIKYQEMKSIIESEGYKLLSKQWEGFRGYYDVECPRNHSYRVQWPNFKRGARCIKCHHENMANDNPNFKGKSRDVHCSEMDIKFKTELTNEGYTFDDDVEKYKNNITKLNVICPNNHDWEVSWNSWSSGKRCKKCFEDRVRKDTEEIRRELDLEGCQLVGEYRGALKTFNYICSCGFPSKTRIKDFRNGTRCSRCRGDRNREKLRDSRIRKLQEWEEQNLGVSEKEKNSPSRE</sequence>
<dbReference type="EMBL" id="CP054614">
    <property type="protein sequence ID" value="QKS56036.1"/>
    <property type="molecule type" value="Genomic_DNA"/>
</dbReference>
<accession>A0A2V4VWI8</accession>
<dbReference type="EMBL" id="QJSW01000002">
    <property type="protein sequence ID" value="PYE51676.1"/>
    <property type="molecule type" value="Genomic_DNA"/>
</dbReference>
<organism evidence="2 4">
    <name type="scientific">Paenibacillus barcinonensis</name>
    <dbReference type="NCBI Taxonomy" id="198119"/>
    <lineage>
        <taxon>Bacteria</taxon>
        <taxon>Bacillati</taxon>
        <taxon>Bacillota</taxon>
        <taxon>Bacilli</taxon>
        <taxon>Bacillales</taxon>
        <taxon>Paenibacillaceae</taxon>
        <taxon>Paenibacillus</taxon>
    </lineage>
</organism>
<name>A0A2V4VWI8_PAEBA</name>
<proteinExistence type="predicted"/>
<dbReference type="InterPro" id="IPR048793">
    <property type="entry name" value="CapR_dom"/>
</dbReference>
<dbReference type="Pfam" id="PF21817">
    <property type="entry name" value="CapR"/>
    <property type="match status" value="1"/>
</dbReference>
<dbReference type="Proteomes" id="UP000247790">
    <property type="component" value="Unassembled WGS sequence"/>
</dbReference>
<keyword evidence="5" id="KW-1185">Reference proteome</keyword>
<evidence type="ECO:0000313" key="2">
    <source>
        <dbReference type="EMBL" id="PYE51676.1"/>
    </source>
</evidence>
<evidence type="ECO:0000259" key="1">
    <source>
        <dbReference type="Pfam" id="PF21817"/>
    </source>
</evidence>
<reference evidence="3 5" key="2">
    <citation type="submission" date="2020-06" db="EMBL/GenBank/DDBJ databases">
        <title>Complete genome of Paenibacillus barcinonensis KACC11450.</title>
        <authorList>
            <person name="Kim M."/>
            <person name="Park Y.-J."/>
            <person name="Shin J.-H."/>
        </authorList>
    </citation>
    <scope>NUCLEOTIDE SEQUENCE [LARGE SCALE GENOMIC DNA]</scope>
    <source>
        <strain evidence="3 5">KACC11450</strain>
    </source>
</reference>
<feature type="domain" description="CapR homology" evidence="1">
    <location>
        <begin position="90"/>
        <end position="144"/>
    </location>
</feature>
<evidence type="ECO:0000313" key="3">
    <source>
        <dbReference type="EMBL" id="QKS56036.1"/>
    </source>
</evidence>
<dbReference type="OrthoDB" id="2613679at2"/>